<gene>
    <name evidence="1" type="ORF">LXD69_08790</name>
</gene>
<proteinExistence type="predicted"/>
<keyword evidence="2" id="KW-1185">Reference proteome</keyword>
<name>A0ABY4HRT6_9FLAO</name>
<reference evidence="1" key="1">
    <citation type="submission" date="2021-12" db="EMBL/GenBank/DDBJ databases">
        <authorList>
            <person name="Cha I.-T."/>
            <person name="Lee K.-E."/>
            <person name="Park S.-J."/>
        </authorList>
    </citation>
    <scope>NUCLEOTIDE SEQUENCE</scope>
    <source>
        <strain evidence="1">YSM-43</strain>
    </source>
</reference>
<accession>A0ABY4HRT6</accession>
<reference evidence="1" key="2">
    <citation type="submission" date="2022-04" db="EMBL/GenBank/DDBJ databases">
        <title>Complete Genome Sequence of Flavobacterium sediminilitoris YSM-43, Isolated from a Tidal Sediment.</title>
        <authorList>
            <person name="Lee P.A."/>
        </authorList>
    </citation>
    <scope>NUCLEOTIDE SEQUENCE</scope>
    <source>
        <strain evidence="1">YSM-43</strain>
    </source>
</reference>
<organism evidence="1 2">
    <name type="scientific">Flavobacterium sediminilitoris</name>
    <dbReference type="NCBI Taxonomy" id="2024526"/>
    <lineage>
        <taxon>Bacteria</taxon>
        <taxon>Pseudomonadati</taxon>
        <taxon>Bacteroidota</taxon>
        <taxon>Flavobacteriia</taxon>
        <taxon>Flavobacteriales</taxon>
        <taxon>Flavobacteriaceae</taxon>
        <taxon>Flavobacterium</taxon>
    </lineage>
</organism>
<protein>
    <submittedName>
        <fullName evidence="1">Uncharacterized protein</fullName>
    </submittedName>
</protein>
<sequence>MSISQSSGSEIALDEAKKLVETFKYKFPEQIKASFVGSESLNLILKQEGCIGVRIYYGYDAVSERLAPVLVGVDEKGEDMSDGIVMDKLKPCPQYCDPTSPFFLEK</sequence>
<evidence type="ECO:0000313" key="1">
    <source>
        <dbReference type="EMBL" id="UOX35606.1"/>
    </source>
</evidence>
<dbReference type="Proteomes" id="UP000830454">
    <property type="component" value="Chromosome"/>
</dbReference>
<dbReference type="EMBL" id="CP090145">
    <property type="protein sequence ID" value="UOX35606.1"/>
    <property type="molecule type" value="Genomic_DNA"/>
</dbReference>
<evidence type="ECO:0000313" key="2">
    <source>
        <dbReference type="Proteomes" id="UP000830454"/>
    </source>
</evidence>
<dbReference type="RefSeq" id="WP_045967603.1">
    <property type="nucleotide sequence ID" value="NZ_CP090145.1"/>
</dbReference>